<dbReference type="InterPro" id="IPR007829">
    <property type="entry name" value="TM2"/>
</dbReference>
<keyword evidence="4 6" id="KW-0472">Membrane</keyword>
<feature type="region of interest" description="Disordered" evidence="5">
    <location>
        <begin position="1"/>
        <end position="21"/>
    </location>
</feature>
<evidence type="ECO:0000313" key="8">
    <source>
        <dbReference type="EMBL" id="MDV3456689.1"/>
    </source>
</evidence>
<dbReference type="EMBL" id="JAWJEJ010000001">
    <property type="protein sequence ID" value="MDV3456689.1"/>
    <property type="molecule type" value="Genomic_DNA"/>
</dbReference>
<evidence type="ECO:0000256" key="3">
    <source>
        <dbReference type="ARBA" id="ARBA00022989"/>
    </source>
</evidence>
<reference evidence="8 9" key="1">
    <citation type="submission" date="2023-10" db="EMBL/GenBank/DDBJ databases">
        <title>Sphingomonas sp. HF-S4 16S ribosomal RNA gene Genome sequencing and assembly.</title>
        <authorList>
            <person name="Lee H."/>
        </authorList>
    </citation>
    <scope>NUCLEOTIDE SEQUENCE [LARGE SCALE GENOMIC DNA]</scope>
    <source>
        <strain evidence="8 9">HF-S4</strain>
    </source>
</reference>
<evidence type="ECO:0000256" key="6">
    <source>
        <dbReference type="SAM" id="Phobius"/>
    </source>
</evidence>
<evidence type="ECO:0000256" key="4">
    <source>
        <dbReference type="ARBA" id="ARBA00023136"/>
    </source>
</evidence>
<proteinExistence type="predicted"/>
<evidence type="ECO:0000256" key="5">
    <source>
        <dbReference type="SAM" id="MobiDB-lite"/>
    </source>
</evidence>
<dbReference type="RefSeq" id="WP_317225863.1">
    <property type="nucleotide sequence ID" value="NZ_JAWJEJ010000001.1"/>
</dbReference>
<comment type="subcellular location">
    <subcellularLocation>
        <location evidence="1">Membrane</location>
        <topology evidence="1">Multi-pass membrane protein</topology>
    </subcellularLocation>
</comment>
<name>A0ABU3Y5X7_9SPHN</name>
<gene>
    <name evidence="8" type="ORF">RZN05_06810</name>
</gene>
<dbReference type="Pfam" id="PF05154">
    <property type="entry name" value="TM2"/>
    <property type="match status" value="1"/>
</dbReference>
<evidence type="ECO:0000313" key="9">
    <source>
        <dbReference type="Proteomes" id="UP001273531"/>
    </source>
</evidence>
<sequence length="150" mass="16664">MRGQVLGVDRTSGEGQISGEDGQRYCFRPGDWSDERGPAVGARIDFATEGNRALRIFRLPESDTAPVAYRQPPANDRNKYVAALLAFFLGTLGIHRFYLGRNGTGVLMIVISITIVGLIFTGLWAFIDTVRYLVMSDAEFAHRYARTYPA</sequence>
<feature type="transmembrane region" description="Helical" evidence="6">
    <location>
        <begin position="80"/>
        <end position="99"/>
    </location>
</feature>
<organism evidence="8 9">
    <name type="scientific">Sphingomonas agrestis</name>
    <dbReference type="NCBI Taxonomy" id="3080540"/>
    <lineage>
        <taxon>Bacteria</taxon>
        <taxon>Pseudomonadati</taxon>
        <taxon>Pseudomonadota</taxon>
        <taxon>Alphaproteobacteria</taxon>
        <taxon>Sphingomonadales</taxon>
        <taxon>Sphingomonadaceae</taxon>
        <taxon>Sphingomonas</taxon>
    </lineage>
</organism>
<accession>A0ABU3Y5X7</accession>
<feature type="transmembrane region" description="Helical" evidence="6">
    <location>
        <begin position="105"/>
        <end position="127"/>
    </location>
</feature>
<evidence type="ECO:0000256" key="2">
    <source>
        <dbReference type="ARBA" id="ARBA00022692"/>
    </source>
</evidence>
<dbReference type="Proteomes" id="UP001273531">
    <property type="component" value="Unassembled WGS sequence"/>
</dbReference>
<keyword evidence="2 6" id="KW-0812">Transmembrane</keyword>
<evidence type="ECO:0000259" key="7">
    <source>
        <dbReference type="Pfam" id="PF05154"/>
    </source>
</evidence>
<keyword evidence="3 6" id="KW-1133">Transmembrane helix</keyword>
<feature type="domain" description="TM2" evidence="7">
    <location>
        <begin position="76"/>
        <end position="129"/>
    </location>
</feature>
<keyword evidence="9" id="KW-1185">Reference proteome</keyword>
<evidence type="ECO:0000256" key="1">
    <source>
        <dbReference type="ARBA" id="ARBA00004141"/>
    </source>
</evidence>
<protein>
    <submittedName>
        <fullName evidence="8">TM2 domain-containing protein</fullName>
    </submittedName>
</protein>
<comment type="caution">
    <text evidence="8">The sequence shown here is derived from an EMBL/GenBank/DDBJ whole genome shotgun (WGS) entry which is preliminary data.</text>
</comment>